<evidence type="ECO:0000313" key="4">
    <source>
        <dbReference type="EMBL" id="MCQ6963788.1"/>
    </source>
</evidence>
<organism evidence="4 5">
    <name type="scientific">Methanolobus chelungpuianus</name>
    <dbReference type="NCBI Taxonomy" id="502115"/>
    <lineage>
        <taxon>Archaea</taxon>
        <taxon>Methanobacteriati</taxon>
        <taxon>Methanobacteriota</taxon>
        <taxon>Stenosarchaea group</taxon>
        <taxon>Methanomicrobia</taxon>
        <taxon>Methanosarcinales</taxon>
        <taxon>Methanosarcinaceae</taxon>
        <taxon>Methanolobus</taxon>
    </lineage>
</organism>
<keyword evidence="3" id="KW-0808">Transferase</keyword>
<dbReference type="Pfam" id="PF06253">
    <property type="entry name" value="MTTB"/>
    <property type="match status" value="1"/>
</dbReference>
<dbReference type="InterPro" id="IPR010426">
    <property type="entry name" value="MTTB_MeTrfase"/>
</dbReference>
<evidence type="ECO:0000256" key="2">
    <source>
        <dbReference type="ARBA" id="ARBA00022603"/>
    </source>
</evidence>
<sequence>MTGLIPAYAGASVIYGAGMLELGMTFSLEQLVMDNDFIGMIMKSRDGVPVTEDTLAYKAIRDTGFGGHFLAHKTTLKNISLPSHPSVINRQMIGDWQRAGSKDLASAAHDKVTDILQNHQVKPIDADILKDMKAIVKKIDKMVAGN</sequence>
<dbReference type="Gene3D" id="3.20.20.480">
    <property type="entry name" value="Trimethylamine methyltransferase-like"/>
    <property type="match status" value="1"/>
</dbReference>
<name>A0AAE3L2R7_9EURY</name>
<keyword evidence="2 4" id="KW-0489">Methyltransferase</keyword>
<proteinExistence type="inferred from homology"/>
<evidence type="ECO:0000256" key="1">
    <source>
        <dbReference type="ARBA" id="ARBA00007137"/>
    </source>
</evidence>
<accession>A0AAE3L2R7</accession>
<protein>
    <submittedName>
        <fullName evidence="4">Trimethylamine:corrinoid methyltransferase</fullName>
    </submittedName>
</protein>
<reference evidence="4 5" key="1">
    <citation type="journal article" date="2011" name="Appl. Environ. Microbiol.">
        <title>Methanogenic archaea isolated from Taiwan's Chelungpu fault.</title>
        <authorList>
            <person name="Wu S.Y."/>
            <person name="Lai M.C."/>
        </authorList>
    </citation>
    <scope>NUCLEOTIDE SEQUENCE [LARGE SCALE GENOMIC DNA]</scope>
    <source>
        <strain evidence="4 5">St545Mb</strain>
    </source>
</reference>
<comment type="similarity">
    <text evidence="1">Belongs to the trimethylamine methyltransferase family.</text>
</comment>
<dbReference type="GO" id="GO:0008168">
    <property type="term" value="F:methyltransferase activity"/>
    <property type="evidence" value="ECO:0007669"/>
    <property type="project" value="UniProtKB-KW"/>
</dbReference>
<dbReference type="InterPro" id="IPR038601">
    <property type="entry name" value="MttB-like_sf"/>
</dbReference>
<gene>
    <name evidence="4" type="ORF">PV02_12055</name>
</gene>
<dbReference type="GO" id="GO:0015948">
    <property type="term" value="P:methanogenesis"/>
    <property type="evidence" value="ECO:0007669"/>
    <property type="project" value="InterPro"/>
</dbReference>
<dbReference type="Proteomes" id="UP001206983">
    <property type="component" value="Unassembled WGS sequence"/>
</dbReference>
<evidence type="ECO:0000313" key="5">
    <source>
        <dbReference type="Proteomes" id="UP001206983"/>
    </source>
</evidence>
<keyword evidence="5" id="KW-1185">Reference proteome</keyword>
<dbReference type="GO" id="GO:0032259">
    <property type="term" value="P:methylation"/>
    <property type="evidence" value="ECO:0007669"/>
    <property type="project" value="UniProtKB-KW"/>
</dbReference>
<evidence type="ECO:0000256" key="3">
    <source>
        <dbReference type="ARBA" id="ARBA00022679"/>
    </source>
</evidence>
<dbReference type="AlphaFoldDB" id="A0AAE3L2R7"/>
<comment type="caution">
    <text evidence="4">The sequence shown here is derived from an EMBL/GenBank/DDBJ whole genome shotgun (WGS) entry which is preliminary data.</text>
</comment>
<dbReference type="EMBL" id="JTEO01000010">
    <property type="protein sequence ID" value="MCQ6963788.1"/>
    <property type="molecule type" value="Genomic_DNA"/>
</dbReference>